<evidence type="ECO:0000259" key="1">
    <source>
        <dbReference type="PROSITE" id="PS51186"/>
    </source>
</evidence>
<dbReference type="Pfam" id="PF13673">
    <property type="entry name" value="Acetyltransf_10"/>
    <property type="match status" value="1"/>
</dbReference>
<dbReference type="SUPFAM" id="SSF55729">
    <property type="entry name" value="Acyl-CoA N-acyltransferases (Nat)"/>
    <property type="match status" value="1"/>
</dbReference>
<name>A0A842D2P0_9LIST</name>
<evidence type="ECO:0000313" key="2">
    <source>
        <dbReference type="EMBL" id="MBC2005573.1"/>
    </source>
</evidence>
<dbReference type="CDD" id="cd04301">
    <property type="entry name" value="NAT_SF"/>
    <property type="match status" value="1"/>
</dbReference>
<sequence length="101" mass="11295">MSKKLPTHDHFIHRRNSIPAVQIHHFAVDKKYQKQGYGSQIMKTMIVFINVTILPHMGASLLTVNSIKSAVGFYHKQGFDKTGNSRDTANTNMALVLGDVT</sequence>
<evidence type="ECO:0000313" key="3">
    <source>
        <dbReference type="Proteomes" id="UP000546806"/>
    </source>
</evidence>
<comment type="caution">
    <text evidence="2">The sequence shown here is derived from an EMBL/GenBank/DDBJ whole genome shotgun (WGS) entry which is preliminary data.</text>
</comment>
<proteinExistence type="predicted"/>
<dbReference type="PROSITE" id="PS51186">
    <property type="entry name" value="GNAT"/>
    <property type="match status" value="1"/>
</dbReference>
<accession>A0A842D2P0</accession>
<reference evidence="2 3" key="1">
    <citation type="submission" date="2020-03" db="EMBL/GenBank/DDBJ databases">
        <title>Soil Listeria distribution.</title>
        <authorList>
            <person name="Liao J."/>
            <person name="Wiedmann M."/>
        </authorList>
    </citation>
    <scope>NUCLEOTIDE SEQUENCE [LARGE SCALE GENOMIC DNA]</scope>
    <source>
        <strain evidence="2 3">FSL L7-0435</strain>
    </source>
</reference>
<dbReference type="GO" id="GO:0016747">
    <property type="term" value="F:acyltransferase activity, transferring groups other than amino-acyl groups"/>
    <property type="evidence" value="ECO:0007669"/>
    <property type="project" value="InterPro"/>
</dbReference>
<dbReference type="InterPro" id="IPR016181">
    <property type="entry name" value="Acyl_CoA_acyltransferase"/>
</dbReference>
<keyword evidence="2" id="KW-0808">Transferase</keyword>
<feature type="domain" description="N-acetyltransferase" evidence="1">
    <location>
        <begin position="1"/>
        <end position="98"/>
    </location>
</feature>
<protein>
    <submittedName>
        <fullName evidence="2">GNAT family N-acetyltransferase</fullName>
    </submittedName>
</protein>
<dbReference type="EMBL" id="JAARWW010000048">
    <property type="protein sequence ID" value="MBC2005573.1"/>
    <property type="molecule type" value="Genomic_DNA"/>
</dbReference>
<dbReference type="AlphaFoldDB" id="A0A842D2P0"/>
<dbReference type="Gene3D" id="3.40.630.30">
    <property type="match status" value="1"/>
</dbReference>
<gene>
    <name evidence="2" type="ORF">HCA78_17540</name>
</gene>
<organism evidence="2 3">
    <name type="scientific">Listeria booriae</name>
    <dbReference type="NCBI Taxonomy" id="1552123"/>
    <lineage>
        <taxon>Bacteria</taxon>
        <taxon>Bacillati</taxon>
        <taxon>Bacillota</taxon>
        <taxon>Bacilli</taxon>
        <taxon>Bacillales</taxon>
        <taxon>Listeriaceae</taxon>
        <taxon>Listeria</taxon>
    </lineage>
</organism>
<dbReference type="Proteomes" id="UP000546806">
    <property type="component" value="Unassembled WGS sequence"/>
</dbReference>
<dbReference type="InterPro" id="IPR000182">
    <property type="entry name" value="GNAT_dom"/>
</dbReference>